<proteinExistence type="predicted"/>
<dbReference type="Gene3D" id="3.40.50.1820">
    <property type="entry name" value="alpha/beta hydrolase"/>
    <property type="match status" value="1"/>
</dbReference>
<dbReference type="EMBL" id="MNAD01000268">
    <property type="protein sequence ID" value="OJT14650.1"/>
    <property type="molecule type" value="Genomic_DNA"/>
</dbReference>
<reference evidence="2 3" key="1">
    <citation type="submission" date="2016-10" db="EMBL/GenBank/DDBJ databases">
        <title>Genome sequence of the basidiomycete white-rot fungus Trametes pubescens.</title>
        <authorList>
            <person name="Makela M.R."/>
            <person name="Granchi Z."/>
            <person name="Peng M."/>
            <person name="De Vries R.P."/>
            <person name="Grigoriev I."/>
            <person name="Riley R."/>
            <person name="Hilden K."/>
        </authorList>
    </citation>
    <scope>NUCLEOTIDE SEQUENCE [LARGE SCALE GENOMIC DNA]</scope>
    <source>
        <strain evidence="2 3">FBCC735</strain>
    </source>
</reference>
<dbReference type="OrthoDB" id="94039at2759"/>
<dbReference type="InterPro" id="IPR000073">
    <property type="entry name" value="AB_hydrolase_1"/>
</dbReference>
<evidence type="ECO:0000259" key="1">
    <source>
        <dbReference type="Pfam" id="PF12697"/>
    </source>
</evidence>
<dbReference type="InterPro" id="IPR029058">
    <property type="entry name" value="AB_hydrolase_fold"/>
</dbReference>
<dbReference type="OMA" id="GACVMIQ"/>
<dbReference type="SUPFAM" id="SSF53474">
    <property type="entry name" value="alpha/beta-Hydrolases"/>
    <property type="match status" value="1"/>
</dbReference>
<gene>
    <name evidence="2" type="ORF">TRAPUB_8808</name>
</gene>
<protein>
    <recommendedName>
        <fullName evidence="1">AB hydrolase-1 domain-containing protein</fullName>
    </recommendedName>
</protein>
<keyword evidence="3" id="KW-1185">Reference proteome</keyword>
<organism evidence="2 3">
    <name type="scientific">Trametes pubescens</name>
    <name type="common">White-rot fungus</name>
    <dbReference type="NCBI Taxonomy" id="154538"/>
    <lineage>
        <taxon>Eukaryota</taxon>
        <taxon>Fungi</taxon>
        <taxon>Dikarya</taxon>
        <taxon>Basidiomycota</taxon>
        <taxon>Agaricomycotina</taxon>
        <taxon>Agaricomycetes</taxon>
        <taxon>Polyporales</taxon>
        <taxon>Polyporaceae</taxon>
        <taxon>Trametes</taxon>
    </lineage>
</organism>
<feature type="domain" description="AB hydrolase-1" evidence="1">
    <location>
        <begin position="11"/>
        <end position="287"/>
    </location>
</feature>
<evidence type="ECO:0000313" key="2">
    <source>
        <dbReference type="EMBL" id="OJT14650.1"/>
    </source>
</evidence>
<dbReference type="Pfam" id="PF12697">
    <property type="entry name" value="Abhydrolase_6"/>
    <property type="match status" value="1"/>
</dbReference>
<dbReference type="Proteomes" id="UP000184267">
    <property type="component" value="Unassembled WGS sequence"/>
</dbReference>
<sequence>MNIITWTPYIGGCRNKEVWFPTLKHLFDLQNEDSGRAFTVVEAWAADMPSNGRAAVLNEHLLSQFPGGISGQQAARALQVLLKSNMLKGEDVIGIGHSAGACVMIQSTTDYPLDKLPYSSLILVEPVVLNPEVKERITEAGSPLRKIIEFASTRQDIWPNRAAAREWFAEQLPWNQWDARVLDLYIEHALRELPTAAYPDEREGVTPSTTRAAEIAAYQHYEDALEAFQILRDLCAAIPVHSVVGSIQDRIPAEVHALAEPKVKSVRRVEGVGHHVVQRDPRGLAEAIWSILGEEYVP</sequence>
<accession>A0A1M2W4E3</accession>
<dbReference type="AlphaFoldDB" id="A0A1M2W4E3"/>
<evidence type="ECO:0000313" key="3">
    <source>
        <dbReference type="Proteomes" id="UP000184267"/>
    </source>
</evidence>
<comment type="caution">
    <text evidence="2">The sequence shown here is derived from an EMBL/GenBank/DDBJ whole genome shotgun (WGS) entry which is preliminary data.</text>
</comment>
<name>A0A1M2W4E3_TRAPU</name>